<dbReference type="GO" id="GO:0006261">
    <property type="term" value="P:DNA-templated DNA replication"/>
    <property type="evidence" value="ECO:0007669"/>
    <property type="project" value="TreeGrafter"/>
</dbReference>
<dbReference type="GO" id="GO:0003677">
    <property type="term" value="F:DNA binding"/>
    <property type="evidence" value="ECO:0007669"/>
    <property type="project" value="InterPro"/>
</dbReference>
<dbReference type="InterPro" id="IPR010372">
    <property type="entry name" value="DNA_pol3_delta_N"/>
</dbReference>
<organism evidence="11 12">
    <name type="scientific">Rhodocytophaga rosea</name>
    <dbReference type="NCBI Taxonomy" id="2704465"/>
    <lineage>
        <taxon>Bacteria</taxon>
        <taxon>Pseudomonadati</taxon>
        <taxon>Bacteroidota</taxon>
        <taxon>Cytophagia</taxon>
        <taxon>Cytophagales</taxon>
        <taxon>Rhodocytophagaceae</taxon>
        <taxon>Rhodocytophaga</taxon>
    </lineage>
</organism>
<evidence type="ECO:0000313" key="11">
    <source>
        <dbReference type="EMBL" id="QHT67572.1"/>
    </source>
</evidence>
<feature type="domain" description="DNA polymerase III delta subunit-like C-terminal" evidence="10">
    <location>
        <begin position="215"/>
        <end position="319"/>
    </location>
</feature>
<dbReference type="SUPFAM" id="SSF52540">
    <property type="entry name" value="P-loop containing nucleoside triphosphate hydrolases"/>
    <property type="match status" value="1"/>
</dbReference>
<dbReference type="AlphaFoldDB" id="A0A6C0GIT4"/>
<dbReference type="NCBIfam" id="TIGR01128">
    <property type="entry name" value="holA"/>
    <property type="match status" value="1"/>
</dbReference>
<accession>A0A6C0GIT4</accession>
<keyword evidence="3 11" id="KW-0808">Transferase</keyword>
<dbReference type="InterPro" id="IPR027417">
    <property type="entry name" value="P-loop_NTPase"/>
</dbReference>
<keyword evidence="12" id="KW-1185">Reference proteome</keyword>
<dbReference type="RefSeq" id="WP_162443600.1">
    <property type="nucleotide sequence ID" value="NZ_CP048222.1"/>
</dbReference>
<evidence type="ECO:0000313" key="12">
    <source>
        <dbReference type="Proteomes" id="UP000480178"/>
    </source>
</evidence>
<dbReference type="EC" id="2.7.7.7" evidence="1"/>
<dbReference type="Pfam" id="PF06144">
    <property type="entry name" value="DNA_pol3_delta"/>
    <property type="match status" value="1"/>
</dbReference>
<evidence type="ECO:0000256" key="1">
    <source>
        <dbReference type="ARBA" id="ARBA00012417"/>
    </source>
</evidence>
<evidence type="ECO:0000256" key="7">
    <source>
        <dbReference type="ARBA" id="ARBA00034754"/>
    </source>
</evidence>
<evidence type="ECO:0000259" key="9">
    <source>
        <dbReference type="Pfam" id="PF06144"/>
    </source>
</evidence>
<dbReference type="Gene3D" id="3.40.50.300">
    <property type="entry name" value="P-loop containing nucleotide triphosphate hydrolases"/>
    <property type="match status" value="1"/>
</dbReference>
<dbReference type="Proteomes" id="UP000480178">
    <property type="component" value="Chromosome"/>
</dbReference>
<comment type="similarity">
    <text evidence="7">Belongs to the DNA polymerase HolA subunit family.</text>
</comment>
<comment type="catalytic activity">
    <reaction evidence="8">
        <text>DNA(n) + a 2'-deoxyribonucleoside 5'-triphosphate = DNA(n+1) + diphosphate</text>
        <dbReference type="Rhea" id="RHEA:22508"/>
        <dbReference type="Rhea" id="RHEA-COMP:17339"/>
        <dbReference type="Rhea" id="RHEA-COMP:17340"/>
        <dbReference type="ChEBI" id="CHEBI:33019"/>
        <dbReference type="ChEBI" id="CHEBI:61560"/>
        <dbReference type="ChEBI" id="CHEBI:173112"/>
        <dbReference type="EC" id="2.7.7.7"/>
    </reaction>
</comment>
<reference evidence="11 12" key="1">
    <citation type="submission" date="2020-01" db="EMBL/GenBank/DDBJ databases">
        <authorList>
            <person name="Kim M.K."/>
        </authorList>
    </citation>
    <scope>NUCLEOTIDE SEQUENCE [LARGE SCALE GENOMIC DNA]</scope>
    <source>
        <strain evidence="11 12">172606-1</strain>
    </source>
</reference>
<keyword evidence="5" id="KW-0235">DNA replication</keyword>
<sequence>MPHKPEQVFASLKNRQFAPVYFLQGEEPYYIDLISDYIEKNALPEHEKGFNQIVMYGKDINVGTLLTQARRFPMMAEKQVIIVKEAQDIPDLNREDSQKLLETYLERPLPSTILVLNHKYKTLDGRKSLAKTVDKHAILVESKKLYDNKIPEWIAAYLKDKGFGIHPAATQMLADSIGNDLSRLSNEIDKLLINCKDKKEVTAELVQQYVGISKEYNVFELQKSFIQRDVLKANQIVLYFESNPKNNPLIVVVATLFTFFSKVLVAHHSKETTEAGLAKALGVNPFFVKDYMQAMRTFPLIKVISIIHHLRIADLQSKGVDAGQATEGQILKELVFKILH</sequence>
<dbReference type="GO" id="GO:0003887">
    <property type="term" value="F:DNA-directed DNA polymerase activity"/>
    <property type="evidence" value="ECO:0007669"/>
    <property type="project" value="UniProtKB-KW"/>
</dbReference>
<feature type="domain" description="DNA polymerase III delta N-terminal" evidence="9">
    <location>
        <begin position="21"/>
        <end position="142"/>
    </location>
</feature>
<name>A0A6C0GIT4_9BACT</name>
<protein>
    <recommendedName>
        <fullName evidence="2">DNA polymerase III subunit delta</fullName>
        <ecNumber evidence="1">2.7.7.7</ecNumber>
    </recommendedName>
</protein>
<evidence type="ECO:0000256" key="3">
    <source>
        <dbReference type="ARBA" id="ARBA00022679"/>
    </source>
</evidence>
<dbReference type="PANTHER" id="PTHR34388:SF1">
    <property type="entry name" value="DNA POLYMERASE III SUBUNIT DELTA"/>
    <property type="match status" value="1"/>
</dbReference>
<dbReference type="Gene3D" id="1.20.272.10">
    <property type="match status" value="1"/>
</dbReference>
<keyword evidence="4 11" id="KW-0548">Nucleotidyltransferase</keyword>
<evidence type="ECO:0000256" key="2">
    <source>
        <dbReference type="ARBA" id="ARBA00017703"/>
    </source>
</evidence>
<dbReference type="KEGG" id="rhoz:GXP67_13505"/>
<dbReference type="InterPro" id="IPR008921">
    <property type="entry name" value="DNA_pol3_clamp-load_cplx_C"/>
</dbReference>
<keyword evidence="6" id="KW-0239">DNA-directed DNA polymerase</keyword>
<dbReference type="InterPro" id="IPR005790">
    <property type="entry name" value="DNA_polIII_delta"/>
</dbReference>
<dbReference type="PANTHER" id="PTHR34388">
    <property type="entry name" value="DNA POLYMERASE III SUBUNIT DELTA"/>
    <property type="match status" value="1"/>
</dbReference>
<evidence type="ECO:0000256" key="4">
    <source>
        <dbReference type="ARBA" id="ARBA00022695"/>
    </source>
</evidence>
<evidence type="ECO:0000256" key="8">
    <source>
        <dbReference type="ARBA" id="ARBA00049244"/>
    </source>
</evidence>
<evidence type="ECO:0000259" key="10">
    <source>
        <dbReference type="Pfam" id="PF21694"/>
    </source>
</evidence>
<dbReference type="SUPFAM" id="SSF48019">
    <property type="entry name" value="post-AAA+ oligomerization domain-like"/>
    <property type="match status" value="1"/>
</dbReference>
<evidence type="ECO:0000256" key="5">
    <source>
        <dbReference type="ARBA" id="ARBA00022705"/>
    </source>
</evidence>
<proteinExistence type="inferred from homology"/>
<dbReference type="Pfam" id="PF21694">
    <property type="entry name" value="DNA_pol3_delta_C"/>
    <property type="match status" value="1"/>
</dbReference>
<dbReference type="GO" id="GO:0009360">
    <property type="term" value="C:DNA polymerase III complex"/>
    <property type="evidence" value="ECO:0007669"/>
    <property type="project" value="InterPro"/>
</dbReference>
<dbReference type="InterPro" id="IPR048466">
    <property type="entry name" value="DNA_pol3_delta-like_C"/>
</dbReference>
<evidence type="ECO:0000256" key="6">
    <source>
        <dbReference type="ARBA" id="ARBA00022932"/>
    </source>
</evidence>
<dbReference type="EMBL" id="CP048222">
    <property type="protein sequence ID" value="QHT67572.1"/>
    <property type="molecule type" value="Genomic_DNA"/>
</dbReference>
<gene>
    <name evidence="11" type="primary">holA</name>
    <name evidence="11" type="ORF">GXP67_13505</name>
</gene>
<dbReference type="Gene3D" id="1.10.8.60">
    <property type="match status" value="1"/>
</dbReference>